<keyword evidence="2" id="KW-0813">Transport</keyword>
<gene>
    <name evidence="9" type="primary">lacF_42</name>
    <name evidence="9" type="ORF">SDC9_86475</name>
</gene>
<protein>
    <submittedName>
        <fullName evidence="9">Lactose transport system permease protein LacF</fullName>
    </submittedName>
</protein>
<evidence type="ECO:0000313" key="9">
    <source>
        <dbReference type="EMBL" id="MPM39839.1"/>
    </source>
</evidence>
<keyword evidence="4 7" id="KW-0812">Transmembrane</keyword>
<evidence type="ECO:0000256" key="6">
    <source>
        <dbReference type="ARBA" id="ARBA00023136"/>
    </source>
</evidence>
<dbReference type="PROSITE" id="PS50928">
    <property type="entry name" value="ABC_TM1"/>
    <property type="match status" value="1"/>
</dbReference>
<feature type="transmembrane region" description="Helical" evidence="7">
    <location>
        <begin position="32"/>
        <end position="59"/>
    </location>
</feature>
<evidence type="ECO:0000256" key="7">
    <source>
        <dbReference type="SAM" id="Phobius"/>
    </source>
</evidence>
<dbReference type="AlphaFoldDB" id="A0A644ZGB5"/>
<keyword evidence="6 7" id="KW-0472">Membrane</keyword>
<dbReference type="InterPro" id="IPR035906">
    <property type="entry name" value="MetI-like_sf"/>
</dbReference>
<dbReference type="PANTHER" id="PTHR30193">
    <property type="entry name" value="ABC TRANSPORTER PERMEASE PROTEIN"/>
    <property type="match status" value="1"/>
</dbReference>
<feature type="transmembrane region" description="Helical" evidence="7">
    <location>
        <begin position="224"/>
        <end position="249"/>
    </location>
</feature>
<dbReference type="CDD" id="cd06261">
    <property type="entry name" value="TM_PBP2"/>
    <property type="match status" value="1"/>
</dbReference>
<evidence type="ECO:0000256" key="4">
    <source>
        <dbReference type="ARBA" id="ARBA00022692"/>
    </source>
</evidence>
<accession>A0A644ZGB5</accession>
<dbReference type="Gene3D" id="1.10.3720.10">
    <property type="entry name" value="MetI-like"/>
    <property type="match status" value="1"/>
</dbReference>
<organism evidence="9">
    <name type="scientific">bioreactor metagenome</name>
    <dbReference type="NCBI Taxonomy" id="1076179"/>
    <lineage>
        <taxon>unclassified sequences</taxon>
        <taxon>metagenomes</taxon>
        <taxon>ecological metagenomes</taxon>
    </lineage>
</organism>
<evidence type="ECO:0000256" key="3">
    <source>
        <dbReference type="ARBA" id="ARBA00022475"/>
    </source>
</evidence>
<proteinExistence type="predicted"/>
<dbReference type="Pfam" id="PF00528">
    <property type="entry name" value="BPD_transp_1"/>
    <property type="match status" value="1"/>
</dbReference>
<dbReference type="InterPro" id="IPR000515">
    <property type="entry name" value="MetI-like"/>
</dbReference>
<feature type="transmembrane region" description="Helical" evidence="7">
    <location>
        <begin position="131"/>
        <end position="150"/>
    </location>
</feature>
<evidence type="ECO:0000259" key="8">
    <source>
        <dbReference type="PROSITE" id="PS50928"/>
    </source>
</evidence>
<comment type="subcellular location">
    <subcellularLocation>
        <location evidence="1">Cell membrane</location>
        <topology evidence="1">Multi-pass membrane protein</topology>
    </subcellularLocation>
</comment>
<keyword evidence="3" id="KW-1003">Cell membrane</keyword>
<comment type="caution">
    <text evidence="9">The sequence shown here is derived from an EMBL/GenBank/DDBJ whole genome shotgun (WGS) entry which is preliminary data.</text>
</comment>
<feature type="transmembrane region" description="Helical" evidence="7">
    <location>
        <begin position="179"/>
        <end position="203"/>
    </location>
</feature>
<dbReference type="GO" id="GO:0005886">
    <property type="term" value="C:plasma membrane"/>
    <property type="evidence" value="ECO:0007669"/>
    <property type="project" value="UniProtKB-SubCell"/>
</dbReference>
<name>A0A644ZGB5_9ZZZZ</name>
<feature type="transmembrane region" description="Helical" evidence="7">
    <location>
        <begin position="285"/>
        <end position="304"/>
    </location>
</feature>
<sequence length="317" mass="35381">METSSLVKSTAPVQAKPPLHRRISRMKLMDAIWGYLFIAPQFLGFLFFVLGPIIAIFVYSLTEKNLLSGRTSFVGLQNYFTLFTQDPLFGKVTLNTLIFSAGLVPLNLVLALTLAILLARQSAVINFFRTVFFAPVVTSAVAWAIVWSFMLQGSQGTINQFLKVFGIVGPNWLLEPGWAMFWVIVTRVLKNVGLNMVLFLAALQDMPREHLEAARVDGANTWNLIWNIYLPFLAPTILLVTVITVIGSLNVFDHIMLLTGGGPSNSTMVLSYYVYFTAFKVNETGYASTIAVILFLIALGLTGLQWSMRKRFSYNEN</sequence>
<evidence type="ECO:0000256" key="5">
    <source>
        <dbReference type="ARBA" id="ARBA00022989"/>
    </source>
</evidence>
<feature type="domain" description="ABC transmembrane type-1" evidence="8">
    <location>
        <begin position="93"/>
        <end position="305"/>
    </location>
</feature>
<evidence type="ECO:0000256" key="1">
    <source>
        <dbReference type="ARBA" id="ARBA00004651"/>
    </source>
</evidence>
<keyword evidence="5 7" id="KW-1133">Transmembrane helix</keyword>
<dbReference type="InterPro" id="IPR051393">
    <property type="entry name" value="ABC_transporter_permease"/>
</dbReference>
<dbReference type="SUPFAM" id="SSF161098">
    <property type="entry name" value="MetI-like"/>
    <property type="match status" value="1"/>
</dbReference>
<reference evidence="9" key="1">
    <citation type="submission" date="2019-08" db="EMBL/GenBank/DDBJ databases">
        <authorList>
            <person name="Kucharzyk K."/>
            <person name="Murdoch R.W."/>
            <person name="Higgins S."/>
            <person name="Loffler F."/>
        </authorList>
    </citation>
    <scope>NUCLEOTIDE SEQUENCE</scope>
</reference>
<dbReference type="GO" id="GO:0055085">
    <property type="term" value="P:transmembrane transport"/>
    <property type="evidence" value="ECO:0007669"/>
    <property type="project" value="InterPro"/>
</dbReference>
<dbReference type="PANTHER" id="PTHR30193:SF37">
    <property type="entry name" value="INNER MEMBRANE ABC TRANSPORTER PERMEASE PROTEIN YCJO"/>
    <property type="match status" value="1"/>
</dbReference>
<dbReference type="EMBL" id="VSSQ01008785">
    <property type="protein sequence ID" value="MPM39839.1"/>
    <property type="molecule type" value="Genomic_DNA"/>
</dbReference>
<feature type="transmembrane region" description="Helical" evidence="7">
    <location>
        <begin position="97"/>
        <end position="119"/>
    </location>
</feature>
<evidence type="ECO:0000256" key="2">
    <source>
        <dbReference type="ARBA" id="ARBA00022448"/>
    </source>
</evidence>